<organism evidence="3 4">
    <name type="scientific">Rhizocola hellebori</name>
    <dbReference type="NCBI Taxonomy" id="1392758"/>
    <lineage>
        <taxon>Bacteria</taxon>
        <taxon>Bacillati</taxon>
        <taxon>Actinomycetota</taxon>
        <taxon>Actinomycetes</taxon>
        <taxon>Micromonosporales</taxon>
        <taxon>Micromonosporaceae</taxon>
        <taxon>Rhizocola</taxon>
    </lineage>
</organism>
<feature type="domain" description="Methyltransferase type 11" evidence="2">
    <location>
        <begin position="59"/>
        <end position="145"/>
    </location>
</feature>
<keyword evidence="4" id="KW-1185">Reference proteome</keyword>
<comment type="caution">
    <text evidence="3">The sequence shown here is derived from an EMBL/GenBank/DDBJ whole genome shotgun (WGS) entry which is preliminary data.</text>
</comment>
<keyword evidence="1" id="KW-0472">Membrane</keyword>
<dbReference type="InterPro" id="IPR029063">
    <property type="entry name" value="SAM-dependent_MTases_sf"/>
</dbReference>
<dbReference type="AlphaFoldDB" id="A0A8J3QGU7"/>
<accession>A0A8J3QGU7</accession>
<feature type="transmembrane region" description="Helical" evidence="1">
    <location>
        <begin position="209"/>
        <end position="231"/>
    </location>
</feature>
<dbReference type="EMBL" id="BONY01000067">
    <property type="protein sequence ID" value="GIH09382.1"/>
    <property type="molecule type" value="Genomic_DNA"/>
</dbReference>
<dbReference type="Pfam" id="PF08241">
    <property type="entry name" value="Methyltransf_11"/>
    <property type="match status" value="1"/>
</dbReference>
<dbReference type="PANTHER" id="PTHR43591:SF24">
    <property type="entry name" value="2-METHOXY-6-POLYPRENYL-1,4-BENZOQUINOL METHYLASE, MITOCHONDRIAL"/>
    <property type="match status" value="1"/>
</dbReference>
<evidence type="ECO:0000259" key="2">
    <source>
        <dbReference type="Pfam" id="PF08241"/>
    </source>
</evidence>
<reference evidence="3" key="1">
    <citation type="submission" date="2021-01" db="EMBL/GenBank/DDBJ databases">
        <title>Whole genome shotgun sequence of Rhizocola hellebori NBRC 109834.</title>
        <authorList>
            <person name="Komaki H."/>
            <person name="Tamura T."/>
        </authorList>
    </citation>
    <scope>NUCLEOTIDE SEQUENCE</scope>
    <source>
        <strain evidence="3">NBRC 109834</strain>
    </source>
</reference>
<dbReference type="SUPFAM" id="SSF53335">
    <property type="entry name" value="S-adenosyl-L-methionine-dependent methyltransferases"/>
    <property type="match status" value="1"/>
</dbReference>
<gene>
    <name evidence="3" type="ORF">Rhe02_74490</name>
</gene>
<proteinExistence type="predicted"/>
<evidence type="ECO:0000313" key="3">
    <source>
        <dbReference type="EMBL" id="GIH09382.1"/>
    </source>
</evidence>
<keyword evidence="1" id="KW-0812">Transmembrane</keyword>
<dbReference type="Proteomes" id="UP000612899">
    <property type="component" value="Unassembled WGS sequence"/>
</dbReference>
<sequence>MTVRADDKTAERFQPAAHVAPDTFANKLLFNGRMLADFQLKTIHRHLKRFLPGVTGTIVDVGAGQSPFKHLLHKKAARYVALDIYTADDFGYRNPDVVQFDGQSIPFDANSVDAVLCTEVLEHVENAQALVNEMHRIAKPGAPVVITVPWSARYHYIPHDYHRFTPSRLANMFAGFSSVRVQPRGTDLTAIASKMIVAYLRLLKPRYRFLLPLTLLFALAFAPMLAVAVLVGHASVHLGIGSPDDPLGYTVWAKK</sequence>
<dbReference type="RefSeq" id="WP_203913119.1">
    <property type="nucleotide sequence ID" value="NZ_BONY01000067.1"/>
</dbReference>
<dbReference type="Gene3D" id="3.40.50.150">
    <property type="entry name" value="Vaccinia Virus protein VP39"/>
    <property type="match status" value="1"/>
</dbReference>
<dbReference type="InterPro" id="IPR013216">
    <property type="entry name" value="Methyltransf_11"/>
</dbReference>
<protein>
    <recommendedName>
        <fullName evidence="2">Methyltransferase type 11 domain-containing protein</fullName>
    </recommendedName>
</protein>
<dbReference type="PANTHER" id="PTHR43591">
    <property type="entry name" value="METHYLTRANSFERASE"/>
    <property type="match status" value="1"/>
</dbReference>
<dbReference type="GO" id="GO:0008757">
    <property type="term" value="F:S-adenosylmethionine-dependent methyltransferase activity"/>
    <property type="evidence" value="ECO:0007669"/>
    <property type="project" value="InterPro"/>
</dbReference>
<name>A0A8J3QGU7_9ACTN</name>
<evidence type="ECO:0000313" key="4">
    <source>
        <dbReference type="Proteomes" id="UP000612899"/>
    </source>
</evidence>
<evidence type="ECO:0000256" key="1">
    <source>
        <dbReference type="SAM" id="Phobius"/>
    </source>
</evidence>
<keyword evidence="1" id="KW-1133">Transmembrane helix</keyword>